<keyword evidence="5 7" id="KW-0106">Calcium</keyword>
<keyword evidence="2 7" id="KW-0479">Metal-binding</keyword>
<keyword evidence="3 7" id="KW-0378">Hydrolase</keyword>
<evidence type="ECO:0000259" key="9">
    <source>
        <dbReference type="PROSITE" id="PS51695"/>
    </source>
</evidence>
<name>D2V295_NAEGR</name>
<dbReference type="PROSITE" id="PS51695">
    <property type="entry name" value="SEDOLISIN"/>
    <property type="match status" value="1"/>
</dbReference>
<evidence type="ECO:0000256" key="3">
    <source>
        <dbReference type="ARBA" id="ARBA00022801"/>
    </source>
</evidence>
<dbReference type="InterPro" id="IPR023828">
    <property type="entry name" value="Peptidase_S8_Ser-AS"/>
</dbReference>
<dbReference type="SMART" id="SM00944">
    <property type="entry name" value="Pro-kuma_activ"/>
    <property type="match status" value="1"/>
</dbReference>
<evidence type="ECO:0000313" key="10">
    <source>
        <dbReference type="EMBL" id="EFC48861.1"/>
    </source>
</evidence>
<dbReference type="EMBL" id="GG738849">
    <property type="protein sequence ID" value="EFC48861.1"/>
    <property type="molecule type" value="Genomic_DNA"/>
</dbReference>
<dbReference type="OrthoDB" id="2919105at2759"/>
<dbReference type="InterPro" id="IPR000209">
    <property type="entry name" value="Peptidase_S8/S53_dom"/>
</dbReference>
<dbReference type="GO" id="GO:0004252">
    <property type="term" value="F:serine-type endopeptidase activity"/>
    <property type="evidence" value="ECO:0007669"/>
    <property type="project" value="UniProtKB-UniRule"/>
</dbReference>
<reference evidence="10 11" key="1">
    <citation type="journal article" date="2010" name="Cell">
        <title>The genome of Naegleria gruberi illuminates early eukaryotic versatility.</title>
        <authorList>
            <person name="Fritz-Laylin L.K."/>
            <person name="Prochnik S.E."/>
            <person name="Ginger M.L."/>
            <person name="Dacks J.B."/>
            <person name="Carpenter M.L."/>
            <person name="Field M.C."/>
            <person name="Kuo A."/>
            <person name="Paredez A."/>
            <person name="Chapman J."/>
            <person name="Pham J."/>
            <person name="Shu S."/>
            <person name="Neupane R."/>
            <person name="Cipriano M."/>
            <person name="Mancuso J."/>
            <person name="Tu H."/>
            <person name="Salamov A."/>
            <person name="Lindquist E."/>
            <person name="Shapiro H."/>
            <person name="Lucas S."/>
            <person name="Grigoriev I.V."/>
            <person name="Cande W.Z."/>
            <person name="Fulton C."/>
            <person name="Rokhsar D.S."/>
            <person name="Dawson S.C."/>
        </authorList>
    </citation>
    <scope>NUCLEOTIDE SEQUENCE [LARGE SCALE GENOMIC DNA]</scope>
    <source>
        <strain evidence="10 11">NEG-M</strain>
    </source>
</reference>
<protein>
    <submittedName>
        <fullName evidence="10">Tripeptidyl-peptidase 1</fullName>
    </submittedName>
</protein>
<dbReference type="GeneID" id="8862382"/>
<feature type="binding site" evidence="7">
    <location>
        <position position="542"/>
    </location>
    <ligand>
        <name>Ca(2+)</name>
        <dbReference type="ChEBI" id="CHEBI:29108"/>
    </ligand>
</feature>
<keyword evidence="6" id="KW-0865">Zymogen</keyword>
<dbReference type="Pfam" id="PF09286">
    <property type="entry name" value="Pro-kuma_activ"/>
    <property type="match status" value="1"/>
</dbReference>
<dbReference type="AlphaFoldDB" id="D2V295"/>
<evidence type="ECO:0000256" key="6">
    <source>
        <dbReference type="ARBA" id="ARBA00023145"/>
    </source>
</evidence>
<feature type="binding site" evidence="7">
    <location>
        <position position="523"/>
    </location>
    <ligand>
        <name>Ca(2+)</name>
        <dbReference type="ChEBI" id="CHEBI:29108"/>
    </ligand>
</feature>
<keyword evidence="11" id="KW-1185">Reference proteome</keyword>
<evidence type="ECO:0000313" key="11">
    <source>
        <dbReference type="Proteomes" id="UP000006671"/>
    </source>
</evidence>
<proteinExistence type="predicted"/>
<dbReference type="SUPFAM" id="SSF54897">
    <property type="entry name" value="Protease propeptides/inhibitors"/>
    <property type="match status" value="1"/>
</dbReference>
<accession>D2V295</accession>
<dbReference type="InterPro" id="IPR050819">
    <property type="entry name" value="Tripeptidyl-peptidase_I"/>
</dbReference>
<organism evidence="11">
    <name type="scientific">Naegleria gruberi</name>
    <name type="common">Amoeba</name>
    <dbReference type="NCBI Taxonomy" id="5762"/>
    <lineage>
        <taxon>Eukaryota</taxon>
        <taxon>Discoba</taxon>
        <taxon>Heterolobosea</taxon>
        <taxon>Tetramitia</taxon>
        <taxon>Eutetramitia</taxon>
        <taxon>Vahlkampfiidae</taxon>
        <taxon>Naegleria</taxon>
    </lineage>
</organism>
<feature type="active site" description="Charge relay system" evidence="7">
    <location>
        <position position="285"/>
    </location>
</feature>
<dbReference type="MEROPS" id="S53.003"/>
<feature type="signal peptide" evidence="8">
    <location>
        <begin position="1"/>
        <end position="20"/>
    </location>
</feature>
<dbReference type="SUPFAM" id="SSF52743">
    <property type="entry name" value="Subtilisin-like"/>
    <property type="match status" value="1"/>
</dbReference>
<feature type="active site" description="Charge relay system" evidence="7">
    <location>
        <position position="478"/>
    </location>
</feature>
<evidence type="ECO:0000256" key="2">
    <source>
        <dbReference type="ARBA" id="ARBA00022723"/>
    </source>
</evidence>
<dbReference type="GO" id="GO:0006508">
    <property type="term" value="P:proteolysis"/>
    <property type="evidence" value="ECO:0007669"/>
    <property type="project" value="UniProtKB-KW"/>
</dbReference>
<gene>
    <name evidence="10" type="ORF">NAEGRDRAFT_78259</name>
</gene>
<dbReference type="Proteomes" id="UP000006671">
    <property type="component" value="Unassembled WGS sequence"/>
</dbReference>
<dbReference type="InParanoid" id="D2V295"/>
<dbReference type="OMA" id="SGWGTPW"/>
<dbReference type="PANTHER" id="PTHR14218:SF15">
    <property type="entry name" value="TRIPEPTIDYL-PEPTIDASE 1"/>
    <property type="match status" value="1"/>
</dbReference>
<comment type="cofactor">
    <cofactor evidence="7">
        <name>Ca(2+)</name>
        <dbReference type="ChEBI" id="CHEBI:29108"/>
    </cofactor>
    <text evidence="7">Binds 1 Ca(2+) ion per subunit.</text>
</comment>
<feature type="chain" id="PRO_5003037763" evidence="8">
    <location>
        <begin position="21"/>
        <end position="565"/>
    </location>
</feature>
<dbReference type="InterPro" id="IPR015366">
    <property type="entry name" value="S53_propep"/>
</dbReference>
<dbReference type="GO" id="GO:0046872">
    <property type="term" value="F:metal ion binding"/>
    <property type="evidence" value="ECO:0007669"/>
    <property type="project" value="UniProtKB-UniRule"/>
</dbReference>
<dbReference type="STRING" id="5762.D2V295"/>
<dbReference type="VEuPathDB" id="AmoebaDB:NAEGRDRAFT_78259"/>
<dbReference type="PROSITE" id="PS00138">
    <property type="entry name" value="SUBTILASE_SER"/>
    <property type="match status" value="1"/>
</dbReference>
<keyword evidence="1 7" id="KW-0645">Protease</keyword>
<dbReference type="CDD" id="cd04056">
    <property type="entry name" value="Peptidases_S53"/>
    <property type="match status" value="1"/>
</dbReference>
<dbReference type="PANTHER" id="PTHR14218">
    <property type="entry name" value="PROTEASE S8 TRIPEPTIDYL PEPTIDASE I CLN2"/>
    <property type="match status" value="1"/>
</dbReference>
<keyword evidence="8" id="KW-0732">Signal</keyword>
<keyword evidence="4 7" id="KW-0720">Serine protease</keyword>
<dbReference type="Pfam" id="PF00082">
    <property type="entry name" value="Peptidase_S8"/>
    <property type="match status" value="1"/>
</dbReference>
<dbReference type="RefSeq" id="XP_002681605.1">
    <property type="nucleotide sequence ID" value="XM_002681559.1"/>
</dbReference>
<feature type="active site" description="Charge relay system" evidence="7">
    <location>
        <position position="281"/>
    </location>
</feature>
<evidence type="ECO:0000256" key="8">
    <source>
        <dbReference type="SAM" id="SignalP"/>
    </source>
</evidence>
<dbReference type="Gene3D" id="3.40.50.200">
    <property type="entry name" value="Peptidase S8/S53 domain"/>
    <property type="match status" value="1"/>
</dbReference>
<dbReference type="KEGG" id="ngr:NAEGRDRAFT_78259"/>
<feature type="binding site" evidence="7">
    <location>
        <position position="544"/>
    </location>
    <ligand>
        <name>Ca(2+)</name>
        <dbReference type="ChEBI" id="CHEBI:29108"/>
    </ligand>
</feature>
<feature type="domain" description="Peptidase S53" evidence="9">
    <location>
        <begin position="214"/>
        <end position="564"/>
    </location>
</feature>
<dbReference type="eggNOG" id="ENOG502QR6D">
    <property type="taxonomic scope" value="Eukaryota"/>
</dbReference>
<feature type="binding site" evidence="7">
    <location>
        <position position="524"/>
    </location>
    <ligand>
        <name>Ca(2+)</name>
        <dbReference type="ChEBI" id="CHEBI:29108"/>
    </ligand>
</feature>
<evidence type="ECO:0000256" key="5">
    <source>
        <dbReference type="ARBA" id="ARBA00022837"/>
    </source>
</evidence>
<dbReference type="CDD" id="cd11377">
    <property type="entry name" value="Pro-peptidase_S53"/>
    <property type="match status" value="1"/>
</dbReference>
<dbReference type="InterPro" id="IPR030400">
    <property type="entry name" value="Sedolisin_dom"/>
</dbReference>
<sequence>MVKSLLIALTLCVIFSLANAQLSEKLLNSQYVQLHSAPLVPQGWTRFFDHANISPNIVGEVLNNQRTKITFALHSQNLEVLNSKFEAITDPESPLFRKYMTMDEVAKLTSPHSSHKSMVMEYIKSIPEAKIVQVSAHENFVTVDMPLKSIDRYFKTKMTPFIHKESGKIIYRSEQGFALPQPLSYAVKTLIGVHNFPVFQHKAKQTRVMASDSLTTPQELWRRYNISLPTSTSPKSSQAVGSFLGQYVSVEDLLQFQQTYNLPITKPTIIGPNVDSEPGVEAALDIQYIISTGYLINTTINSTPKKYDDEDPFMYWAIAQQKMGDKSAWVHSISYGGVEKYMPKDYLTSLDLEFQKLTITGRSILIASGDNGARCSDSGDSFEPEWPTSSPFITSVGATRPDSRYVERSVSWGGGGFSAFYPRPKYQADAVTAYLSQNAVPPTTYFNVNGRMYPDIAALGVDYQVVVNGQIQSVAGTSASTPAVAGIISLLNDLRFKAGKGPLGFLNPWLYKVVLNTKGATFDIVQGNNAVSPCPGFPATQGADAISGVGVPNFAVLAKLAVQSA</sequence>
<dbReference type="GO" id="GO:0008240">
    <property type="term" value="F:tripeptidyl-peptidase activity"/>
    <property type="evidence" value="ECO:0007669"/>
    <property type="project" value="TreeGrafter"/>
</dbReference>
<evidence type="ECO:0000256" key="1">
    <source>
        <dbReference type="ARBA" id="ARBA00022670"/>
    </source>
</evidence>
<evidence type="ECO:0000256" key="7">
    <source>
        <dbReference type="PROSITE-ProRule" id="PRU01032"/>
    </source>
</evidence>
<evidence type="ECO:0000256" key="4">
    <source>
        <dbReference type="ARBA" id="ARBA00022825"/>
    </source>
</evidence>
<dbReference type="InterPro" id="IPR036852">
    <property type="entry name" value="Peptidase_S8/S53_dom_sf"/>
</dbReference>